<name>A0A7T0BY70_9BACT</name>
<evidence type="ECO:0000313" key="2">
    <source>
        <dbReference type="EMBL" id="QPJ63137.1"/>
    </source>
</evidence>
<dbReference type="Proteomes" id="UP000594688">
    <property type="component" value="Chromosome"/>
</dbReference>
<accession>A0A7T0BY70</accession>
<reference evidence="2 3" key="1">
    <citation type="submission" date="2020-02" db="EMBL/GenBank/DDBJ databases">
        <title>Genomic and physiological characterization of two novel Nitrospinaceae genera.</title>
        <authorList>
            <person name="Mueller A.J."/>
            <person name="Jung M.-Y."/>
            <person name="Strachan C.R."/>
            <person name="Herbold C.W."/>
            <person name="Kirkegaard R.H."/>
            <person name="Daims H."/>
        </authorList>
    </citation>
    <scope>NUCLEOTIDE SEQUENCE [LARGE SCALE GENOMIC DNA]</scope>
    <source>
        <strain evidence="2">EB</strain>
    </source>
</reference>
<feature type="chain" id="PRO_5032607235" evidence="1">
    <location>
        <begin position="26"/>
        <end position="151"/>
    </location>
</feature>
<dbReference type="EMBL" id="CP048685">
    <property type="protein sequence ID" value="QPJ63137.1"/>
    <property type="molecule type" value="Genomic_DNA"/>
</dbReference>
<sequence length="151" mass="15957">MKKKALLFVASFMVAGFMGSSSAIADSVVPGTVIGVDQSVMGVGKTIMEMGSADRAYSRSLIAKSGALLANQGGLSGVNTYFQFGSSQTDQSWKAQRTVEEASVRGLVPGDCQGDNSDDAYRNAMNQSRDGFMKETLVPNSMCADNHPTLK</sequence>
<gene>
    <name evidence="2" type="ORF">G3M70_15145</name>
</gene>
<feature type="signal peptide" evidence="1">
    <location>
        <begin position="1"/>
        <end position="25"/>
    </location>
</feature>
<dbReference type="AlphaFoldDB" id="A0A7T0BY70"/>
<keyword evidence="1" id="KW-0732">Signal</keyword>
<evidence type="ECO:0000256" key="1">
    <source>
        <dbReference type="SAM" id="SignalP"/>
    </source>
</evidence>
<evidence type="ECO:0000313" key="3">
    <source>
        <dbReference type="Proteomes" id="UP000594688"/>
    </source>
</evidence>
<dbReference type="KEGG" id="nli:G3M70_15145"/>
<proteinExistence type="predicted"/>
<protein>
    <submittedName>
        <fullName evidence="2">Uncharacterized protein</fullName>
    </submittedName>
</protein>
<organism evidence="2 3">
    <name type="scientific">Candidatus Nitronauta litoralis</name>
    <dbReference type="NCBI Taxonomy" id="2705533"/>
    <lineage>
        <taxon>Bacteria</taxon>
        <taxon>Pseudomonadati</taxon>
        <taxon>Nitrospinota/Tectimicrobiota group</taxon>
        <taxon>Nitrospinota</taxon>
        <taxon>Nitrospinia</taxon>
        <taxon>Nitrospinales</taxon>
        <taxon>Nitrospinaceae</taxon>
        <taxon>Candidatus Nitronauta</taxon>
    </lineage>
</organism>